<dbReference type="InterPro" id="IPR051332">
    <property type="entry name" value="Fosfomycin_Res_Enzymes"/>
</dbReference>
<dbReference type="RefSeq" id="WP_208844165.1">
    <property type="nucleotide sequence ID" value="NZ_CP072133.1"/>
</dbReference>
<evidence type="ECO:0000259" key="2">
    <source>
        <dbReference type="PROSITE" id="PS51819"/>
    </source>
</evidence>
<dbReference type="GO" id="GO:0046872">
    <property type="term" value="F:metal ion binding"/>
    <property type="evidence" value="ECO:0007669"/>
    <property type="project" value="UniProtKB-KW"/>
</dbReference>
<dbReference type="Gene3D" id="3.10.180.10">
    <property type="entry name" value="2,3-Dihydroxybiphenyl 1,2-Dioxygenase, domain 1"/>
    <property type="match status" value="1"/>
</dbReference>
<dbReference type="InterPro" id="IPR029068">
    <property type="entry name" value="Glyas_Bleomycin-R_OHBP_Dase"/>
</dbReference>
<dbReference type="PANTHER" id="PTHR36113:SF6">
    <property type="entry name" value="FOSFOMYCIN RESISTANCE PROTEIN FOSX"/>
    <property type="match status" value="1"/>
</dbReference>
<organism evidence="3 4">
    <name type="scientific">Pseudoalteromonas xiamenensis</name>
    <dbReference type="NCBI Taxonomy" id="882626"/>
    <lineage>
        <taxon>Bacteria</taxon>
        <taxon>Pseudomonadati</taxon>
        <taxon>Pseudomonadota</taxon>
        <taxon>Gammaproteobacteria</taxon>
        <taxon>Alteromonadales</taxon>
        <taxon>Pseudoalteromonadaceae</taxon>
        <taxon>Pseudoalteromonas</taxon>
    </lineage>
</organism>
<evidence type="ECO:0000256" key="1">
    <source>
        <dbReference type="ARBA" id="ARBA00022723"/>
    </source>
</evidence>
<feature type="domain" description="VOC" evidence="2">
    <location>
        <begin position="4"/>
        <end position="127"/>
    </location>
</feature>
<accession>A0A975DIL5</accession>
<dbReference type="PROSITE" id="PS51819">
    <property type="entry name" value="VOC"/>
    <property type="match status" value="1"/>
</dbReference>
<dbReference type="EMBL" id="CP072133">
    <property type="protein sequence ID" value="QTH72541.1"/>
    <property type="molecule type" value="Genomic_DNA"/>
</dbReference>
<dbReference type="InterPro" id="IPR037478">
    <property type="entry name" value="YwkD-like_dom"/>
</dbReference>
<protein>
    <submittedName>
        <fullName evidence="3">VOC family protein</fullName>
    </submittedName>
</protein>
<dbReference type="Proteomes" id="UP000664904">
    <property type="component" value="Chromosome"/>
</dbReference>
<dbReference type="CDD" id="cd08352">
    <property type="entry name" value="VOC_Bs_YwkD_like"/>
    <property type="match status" value="1"/>
</dbReference>
<keyword evidence="1" id="KW-0479">Metal-binding</keyword>
<reference evidence="3" key="1">
    <citation type="submission" date="2021-03" db="EMBL/GenBank/DDBJ databases">
        <title>Complete Genome of Pseudoalteromonas xiamenensis STKMTI.2, a new potential marine bacterium producing anti-Vibrio compounds.</title>
        <authorList>
            <person name="Handayani D.P."/>
            <person name="Isnansetyo A."/>
            <person name="Istiqomah I."/>
            <person name="Jumina J."/>
        </authorList>
    </citation>
    <scope>NUCLEOTIDE SEQUENCE</scope>
    <source>
        <strain evidence="3">STKMTI.2</strain>
    </source>
</reference>
<evidence type="ECO:0000313" key="4">
    <source>
        <dbReference type="Proteomes" id="UP000664904"/>
    </source>
</evidence>
<dbReference type="InterPro" id="IPR037523">
    <property type="entry name" value="VOC_core"/>
</dbReference>
<evidence type="ECO:0000313" key="3">
    <source>
        <dbReference type="EMBL" id="QTH72541.1"/>
    </source>
</evidence>
<keyword evidence="4" id="KW-1185">Reference proteome</keyword>
<dbReference type="KEGG" id="pxi:J5O05_06950"/>
<proteinExistence type="predicted"/>
<dbReference type="Pfam" id="PF00903">
    <property type="entry name" value="Glyoxalase"/>
    <property type="match status" value="1"/>
</dbReference>
<sequence>MLKRIHHIAVIGRNYEKSKWFYCEVLGFSVLAEHYQAHRDSYKIDLVLPSLCQLELFIFKSAPPRPSFPEALGLRHLAFEVDNLDEEIERITRLGIESEAVRIDPYTNKRFCFFADPDGLPIELYETN</sequence>
<dbReference type="PANTHER" id="PTHR36113">
    <property type="entry name" value="LYASE, PUTATIVE-RELATED-RELATED"/>
    <property type="match status" value="1"/>
</dbReference>
<gene>
    <name evidence="3" type="ORF">J5O05_06950</name>
</gene>
<dbReference type="InterPro" id="IPR004360">
    <property type="entry name" value="Glyas_Fos-R_dOase_dom"/>
</dbReference>
<dbReference type="SUPFAM" id="SSF54593">
    <property type="entry name" value="Glyoxalase/Bleomycin resistance protein/Dihydroxybiphenyl dioxygenase"/>
    <property type="match status" value="1"/>
</dbReference>
<dbReference type="AlphaFoldDB" id="A0A975DIL5"/>
<dbReference type="NCBIfam" id="NF008551">
    <property type="entry name" value="PRK11478.1"/>
    <property type="match status" value="1"/>
</dbReference>
<name>A0A975DIL5_9GAMM</name>